<comment type="caution">
    <text evidence="5">The sequence shown here is derived from an EMBL/GenBank/DDBJ whole genome shotgun (WGS) entry which is preliminary data.</text>
</comment>
<dbReference type="Gene3D" id="1.25.40.10">
    <property type="entry name" value="Tetratricopeptide repeat domain"/>
    <property type="match status" value="1"/>
</dbReference>
<reference evidence="5 6" key="1">
    <citation type="submission" date="2019-03" db="EMBL/GenBank/DDBJ databases">
        <title>Sequencing the genomes of 1000 actinobacteria strains.</title>
        <authorList>
            <person name="Klenk H.-P."/>
        </authorList>
    </citation>
    <scope>NUCLEOTIDE SEQUENCE [LARGE SCALE GENOMIC DNA]</scope>
    <source>
        <strain evidence="5 6">DSM 43805</strain>
    </source>
</reference>
<keyword evidence="6" id="KW-1185">Reference proteome</keyword>
<evidence type="ECO:0000313" key="5">
    <source>
        <dbReference type="EMBL" id="TDO41828.1"/>
    </source>
</evidence>
<dbReference type="PRINTS" id="PR00038">
    <property type="entry name" value="HTHLUXR"/>
</dbReference>
<accession>A0A4V6PSY7</accession>
<dbReference type="PROSITE" id="PS50043">
    <property type="entry name" value="HTH_LUXR_2"/>
    <property type="match status" value="1"/>
</dbReference>
<dbReference type="Gene3D" id="3.40.50.300">
    <property type="entry name" value="P-loop containing nucleotide triphosphate hydrolases"/>
    <property type="match status" value="1"/>
</dbReference>
<dbReference type="InterPro" id="IPR000792">
    <property type="entry name" value="Tscrpt_reg_LuxR_C"/>
</dbReference>
<gene>
    <name evidence="5" type="ORF">C8E87_5577</name>
</gene>
<dbReference type="GO" id="GO:0003677">
    <property type="term" value="F:DNA binding"/>
    <property type="evidence" value="ECO:0007669"/>
    <property type="project" value="InterPro"/>
</dbReference>
<dbReference type="InterPro" id="IPR011990">
    <property type="entry name" value="TPR-like_helical_dom_sf"/>
</dbReference>
<dbReference type="PROSITE" id="PS00622">
    <property type="entry name" value="HTH_LUXR_1"/>
    <property type="match status" value="1"/>
</dbReference>
<evidence type="ECO:0000313" key="6">
    <source>
        <dbReference type="Proteomes" id="UP000294901"/>
    </source>
</evidence>
<evidence type="ECO:0000256" key="1">
    <source>
        <dbReference type="ARBA" id="ARBA00022741"/>
    </source>
</evidence>
<organism evidence="5 6">
    <name type="scientific">Paractinoplanes brasiliensis</name>
    <dbReference type="NCBI Taxonomy" id="52695"/>
    <lineage>
        <taxon>Bacteria</taxon>
        <taxon>Bacillati</taxon>
        <taxon>Actinomycetota</taxon>
        <taxon>Actinomycetes</taxon>
        <taxon>Micromonosporales</taxon>
        <taxon>Micromonosporaceae</taxon>
        <taxon>Paractinoplanes</taxon>
    </lineage>
</organism>
<dbReference type="PANTHER" id="PTHR16305:SF35">
    <property type="entry name" value="TRANSCRIPTIONAL ACTIVATOR DOMAIN"/>
    <property type="match status" value="1"/>
</dbReference>
<keyword evidence="1" id="KW-0547">Nucleotide-binding</keyword>
<dbReference type="GO" id="GO:0005524">
    <property type="term" value="F:ATP binding"/>
    <property type="evidence" value="ECO:0007669"/>
    <property type="project" value="UniProtKB-KW"/>
</dbReference>
<dbReference type="Pfam" id="PF13191">
    <property type="entry name" value="AAA_16"/>
    <property type="match status" value="1"/>
</dbReference>
<evidence type="ECO:0000256" key="2">
    <source>
        <dbReference type="ARBA" id="ARBA00022840"/>
    </source>
</evidence>
<sequence>MTSLVGRDAELRTIGRLLDQVRGGQARALGVRGEAGIGKSRLLLELAGQARDQAALLLSGRAAELERDLPFAPLADALDIALGDLAGLDPEHASALAAAIPAFGTPSVPFSGERHRVAAAIRALLERLARHRIVVLALDDVQWADPASTDVLALLLHRPPRAGVLLAMATRTGRAPDLEGELAQAVRNGTAELVDLAPLSAGDVATLLPEVDRVARERLYRQSGGNPFYLEELARAAGDEPPGDPDAAIAGVPRAVRAALTAELSALTVRSRLLIQGAAVAGDPFDLDVAAVAAGRSPDDDVAVPADIDMLLKHDLIRPTSAPRRFRFRHPLVRRAVYEASGDGWRLVAHARAARALGARGSAPTQRAHHVERSARPGDHDAVELLTRAADEVLPTAPATAATWYEAASRLLGDAPAQQLRLLTARGQALASAGHALAARDVLRQILGLLPNDGSPARIQTVEALAQLEGLWTGNPAAARRLLHAELQALGDGVSRQHATLTLALARDRATRGDHPAAVSLADEARRTAQLAGDDVLTADAAVQAADSAHCALRADDPAALAAVDARIADAARLVAALPDERLATRLQMLGWLGVAQFYTTDVVAARAAADRGLALARATGQGLLAPSFLVLRSFTDEIRGDLRAAADAADEVLDNARLTGNRHLGLWGALVASRVELARGRVQAAIAHGEAAHRFLGVDPTSAAGFTLADAQLAAGDPAAALTALDAFGWVNPGLWSGDRLLCLDVVVRTLVTLGRLDEATTWAERVPAETGGRRTGYYAPIIAHIDATLRIARKDFHTGGAVALAGARAGDEAGTPLWSARCRILAGQALIATGHPDEARHELRHAAAVTSERGAHGIRDMALSALRRLGDRPRVPAGPHDARLGALTPREQEITALVGDGHTNAQIARRLHLSERTVEKHVSNMLAKLGVTSRSAVIRLVAQNGRSSHPTPPD</sequence>
<dbReference type="SMART" id="SM00421">
    <property type="entry name" value="HTH_LUXR"/>
    <property type="match status" value="1"/>
</dbReference>
<protein>
    <submittedName>
        <fullName evidence="5">Regulatory LuxR family protein</fullName>
    </submittedName>
</protein>
<dbReference type="EMBL" id="SNWR01000001">
    <property type="protein sequence ID" value="TDO41828.1"/>
    <property type="molecule type" value="Genomic_DNA"/>
</dbReference>
<feature type="domain" description="HTH luxR-type" evidence="4">
    <location>
        <begin position="882"/>
        <end position="947"/>
    </location>
</feature>
<dbReference type="GO" id="GO:0004016">
    <property type="term" value="F:adenylate cyclase activity"/>
    <property type="evidence" value="ECO:0007669"/>
    <property type="project" value="TreeGrafter"/>
</dbReference>
<proteinExistence type="predicted"/>
<name>A0A4V6PSY7_9ACTN</name>
<keyword evidence="2" id="KW-0067">ATP-binding</keyword>
<dbReference type="GO" id="GO:0005737">
    <property type="term" value="C:cytoplasm"/>
    <property type="evidence" value="ECO:0007669"/>
    <property type="project" value="TreeGrafter"/>
</dbReference>
<dbReference type="InterPro" id="IPR036388">
    <property type="entry name" value="WH-like_DNA-bd_sf"/>
</dbReference>
<dbReference type="Gene3D" id="1.10.10.10">
    <property type="entry name" value="Winged helix-like DNA-binding domain superfamily/Winged helix DNA-binding domain"/>
    <property type="match status" value="1"/>
</dbReference>
<dbReference type="InterPro" id="IPR041664">
    <property type="entry name" value="AAA_16"/>
</dbReference>
<dbReference type="GO" id="GO:0006355">
    <property type="term" value="P:regulation of DNA-templated transcription"/>
    <property type="evidence" value="ECO:0007669"/>
    <property type="project" value="InterPro"/>
</dbReference>
<dbReference type="CDD" id="cd06170">
    <property type="entry name" value="LuxR_C_like"/>
    <property type="match status" value="1"/>
</dbReference>
<dbReference type="SUPFAM" id="SSF46894">
    <property type="entry name" value="C-terminal effector domain of the bipartite response regulators"/>
    <property type="match status" value="1"/>
</dbReference>
<dbReference type="AlphaFoldDB" id="A0A4V6PSY7"/>
<evidence type="ECO:0000259" key="4">
    <source>
        <dbReference type="PROSITE" id="PS50043"/>
    </source>
</evidence>
<evidence type="ECO:0000256" key="3">
    <source>
        <dbReference type="SAM" id="MobiDB-lite"/>
    </source>
</evidence>
<dbReference type="RefSeq" id="WP_166661254.1">
    <property type="nucleotide sequence ID" value="NZ_BOMD01000064.1"/>
</dbReference>
<dbReference type="Proteomes" id="UP000294901">
    <property type="component" value="Unassembled WGS sequence"/>
</dbReference>
<dbReference type="SUPFAM" id="SSF52540">
    <property type="entry name" value="P-loop containing nucleoside triphosphate hydrolases"/>
    <property type="match status" value="1"/>
</dbReference>
<dbReference type="Pfam" id="PF00196">
    <property type="entry name" value="GerE"/>
    <property type="match status" value="1"/>
</dbReference>
<dbReference type="InterPro" id="IPR027417">
    <property type="entry name" value="P-loop_NTPase"/>
</dbReference>
<dbReference type="PANTHER" id="PTHR16305">
    <property type="entry name" value="TESTICULAR SOLUBLE ADENYLYL CYCLASE"/>
    <property type="match status" value="1"/>
</dbReference>
<feature type="region of interest" description="Disordered" evidence="3">
    <location>
        <begin position="358"/>
        <end position="377"/>
    </location>
</feature>
<dbReference type="InterPro" id="IPR016032">
    <property type="entry name" value="Sig_transdc_resp-reg_C-effctor"/>
</dbReference>